<dbReference type="InterPro" id="IPR018369">
    <property type="entry name" value="Chaprnonin_Cpn10_CS"/>
</dbReference>
<dbReference type="PANTHER" id="PTHR10772">
    <property type="entry name" value="10 KDA HEAT SHOCK PROTEIN"/>
    <property type="match status" value="1"/>
</dbReference>
<keyword evidence="6" id="KW-1185">Reference proteome</keyword>
<dbReference type="RefSeq" id="WP_290206504.1">
    <property type="nucleotide sequence ID" value="NZ_JASDDK010000002.1"/>
</dbReference>
<dbReference type="PANTHER" id="PTHR10772:SF58">
    <property type="entry name" value="CO-CHAPERONIN GROES"/>
    <property type="match status" value="1"/>
</dbReference>
<dbReference type="CDD" id="cd00320">
    <property type="entry name" value="cpn10"/>
    <property type="match status" value="1"/>
</dbReference>
<keyword evidence="2 3" id="KW-0143">Chaperone</keyword>
<evidence type="ECO:0000256" key="2">
    <source>
        <dbReference type="ARBA" id="ARBA00023186"/>
    </source>
</evidence>
<dbReference type="PRINTS" id="PR00297">
    <property type="entry name" value="CHAPERONIN10"/>
</dbReference>
<dbReference type="NCBIfam" id="NF001533">
    <property type="entry name" value="PRK00364.2-4"/>
    <property type="match status" value="1"/>
</dbReference>
<evidence type="ECO:0000313" key="6">
    <source>
        <dbReference type="Proteomes" id="UP001231197"/>
    </source>
</evidence>
<evidence type="ECO:0000313" key="5">
    <source>
        <dbReference type="EMBL" id="MDN3492858.1"/>
    </source>
</evidence>
<gene>
    <name evidence="3" type="primary">groES</name>
    <name evidence="3" type="synonym">groS</name>
    <name evidence="5" type="ORF">QMA06_09005</name>
</gene>
<dbReference type="SMART" id="SM00883">
    <property type="entry name" value="Cpn10"/>
    <property type="match status" value="1"/>
</dbReference>
<dbReference type="InterPro" id="IPR020818">
    <property type="entry name" value="Chaperonin_GroES"/>
</dbReference>
<organism evidence="5 6">
    <name type="scientific">Winogradskyella bathintestinalis</name>
    <dbReference type="NCBI Taxonomy" id="3035208"/>
    <lineage>
        <taxon>Bacteria</taxon>
        <taxon>Pseudomonadati</taxon>
        <taxon>Bacteroidota</taxon>
        <taxon>Flavobacteriia</taxon>
        <taxon>Flavobacteriales</taxon>
        <taxon>Flavobacteriaceae</taxon>
        <taxon>Winogradskyella</taxon>
    </lineage>
</organism>
<protein>
    <recommendedName>
        <fullName evidence="3">Co-chaperonin GroES</fullName>
    </recommendedName>
    <alternativeName>
        <fullName evidence="3">10 kDa chaperonin</fullName>
    </alternativeName>
    <alternativeName>
        <fullName evidence="3">Chaperonin-10</fullName>
        <shortName evidence="3">Cpn10</shortName>
    </alternativeName>
</protein>
<name>A0ABT7ZV28_9FLAO</name>
<dbReference type="InterPro" id="IPR011032">
    <property type="entry name" value="GroES-like_sf"/>
</dbReference>
<dbReference type="HAMAP" id="MF_00580">
    <property type="entry name" value="CH10"/>
    <property type="match status" value="1"/>
</dbReference>
<evidence type="ECO:0000256" key="1">
    <source>
        <dbReference type="ARBA" id="ARBA00006975"/>
    </source>
</evidence>
<accession>A0ABT7ZV28</accession>
<comment type="subunit">
    <text evidence="3">Heptamer of 7 subunits arranged in a ring. Interacts with the chaperonin GroEL.</text>
</comment>
<evidence type="ECO:0000256" key="3">
    <source>
        <dbReference type="HAMAP-Rule" id="MF_00580"/>
    </source>
</evidence>
<dbReference type="SUPFAM" id="SSF50129">
    <property type="entry name" value="GroES-like"/>
    <property type="match status" value="1"/>
</dbReference>
<evidence type="ECO:0000256" key="4">
    <source>
        <dbReference type="RuleBase" id="RU000535"/>
    </source>
</evidence>
<dbReference type="EMBL" id="JASDDK010000002">
    <property type="protein sequence ID" value="MDN3492858.1"/>
    <property type="molecule type" value="Genomic_DNA"/>
</dbReference>
<sequence length="91" mass="9774">MGLNIKPLADRVLVEPTEAETKTASGIIIPDNAKEKPQKGTVVATGKGTKDEPITVKVGDTVLYGKYGGTELKLEGKDYLMMRESDILAII</sequence>
<reference evidence="5 6" key="1">
    <citation type="journal article" date="2023" name="Int. J. Syst. Evol. Microbiol.">
        <title>Winogradskyella bathintestinalis sp. nov., isolated from the intestine of the deep-sea loosejaw dragonfish, Malacosteus niger.</title>
        <authorList>
            <person name="Uniacke-Lowe S."/>
            <person name="Johnson C.N."/>
            <person name="Stanton C."/>
            <person name="Hill C."/>
            <person name="Ross P."/>
        </authorList>
    </citation>
    <scope>NUCLEOTIDE SEQUENCE [LARGE SCALE GENOMIC DNA]</scope>
    <source>
        <strain evidence="5 6">APC 3343</strain>
    </source>
</reference>
<dbReference type="NCBIfam" id="NF001531">
    <property type="entry name" value="PRK00364.2-2"/>
    <property type="match status" value="1"/>
</dbReference>
<dbReference type="PROSITE" id="PS00681">
    <property type="entry name" value="CHAPERONINS_CPN10"/>
    <property type="match status" value="1"/>
</dbReference>
<comment type="caution">
    <text evidence="5">The sequence shown here is derived from an EMBL/GenBank/DDBJ whole genome shotgun (WGS) entry which is preliminary data.</text>
</comment>
<comment type="subcellular location">
    <subcellularLocation>
        <location evidence="3">Cytoplasm</location>
    </subcellularLocation>
</comment>
<dbReference type="InterPro" id="IPR037124">
    <property type="entry name" value="Chaperonin_GroES_sf"/>
</dbReference>
<comment type="similarity">
    <text evidence="1 3 4">Belongs to the GroES chaperonin family.</text>
</comment>
<dbReference type="Proteomes" id="UP001231197">
    <property type="component" value="Unassembled WGS sequence"/>
</dbReference>
<keyword evidence="3" id="KW-0963">Cytoplasm</keyword>
<dbReference type="Pfam" id="PF00166">
    <property type="entry name" value="Cpn10"/>
    <property type="match status" value="1"/>
</dbReference>
<dbReference type="Gene3D" id="2.30.33.40">
    <property type="entry name" value="GroES chaperonin"/>
    <property type="match status" value="1"/>
</dbReference>
<comment type="function">
    <text evidence="3 4">Together with the chaperonin GroEL, plays an essential role in assisting protein folding. The GroEL-GroES system forms a nano-cage that allows encapsulation of the non-native substrate proteins and provides a physical environment optimized to promote and accelerate protein folding. GroES binds to the apical surface of the GroEL ring, thereby capping the opening of the GroEL channel.</text>
</comment>
<proteinExistence type="inferred from homology"/>